<evidence type="ECO:0000256" key="1">
    <source>
        <dbReference type="SAM" id="Coils"/>
    </source>
</evidence>
<reference evidence="5" key="2">
    <citation type="submission" date="2020-11" db="EMBL/GenBank/DDBJ databases">
        <authorList>
            <person name="Cecchin M."/>
            <person name="Marcolungo L."/>
            <person name="Rossato M."/>
            <person name="Girolomoni L."/>
            <person name="Cosentino E."/>
            <person name="Cuine S."/>
            <person name="Li-Beisson Y."/>
            <person name="Delledonne M."/>
            <person name="Ballottari M."/>
        </authorList>
    </citation>
    <scope>NUCLEOTIDE SEQUENCE</scope>
    <source>
        <strain evidence="5">211/11P</strain>
        <tissue evidence="5">Whole cell</tissue>
    </source>
</reference>
<evidence type="ECO:0000256" key="3">
    <source>
        <dbReference type="SAM" id="Phobius"/>
    </source>
</evidence>
<gene>
    <name evidence="5" type="ORF">D9Q98_003852</name>
</gene>
<feature type="coiled-coil region" evidence="1">
    <location>
        <begin position="244"/>
        <end position="271"/>
    </location>
</feature>
<feature type="transmembrane region" description="Helical" evidence="3">
    <location>
        <begin position="590"/>
        <end position="613"/>
    </location>
</feature>
<sequence>MASARRHAFVVTACVFLLVVNTEAFNTLVPSLRQASEALKANEWPSLLQAQDALWPSVMALHPLLGGSDTPAARRRLSAAAATGTGSPFPSINQALDLLSKYSVKMLQLQALDVEQSISNTLKDALGIPVNESALVDTEAATRTLEDAMSALALHSVGTGAQLIQAGSQRLAQRLAALNATTSAAAQRSGGGMLSNWQGMVADLSGQLDSLLAGSQPSTRRLQEEAAPQQTPQQRGPEAAAQRLAALAGRLQQLRSDRAALRAKLRAALAQAREGLGGGRQLRQAAAEPLLAEPEAVEEAAAVDAPLWQVVTDDWAQADGSGADDSAAFVLIQEAGLVPAASQVLLTDVLFLVRDAIDLALGLDSPTPRWAGAYGYLPDRSPFFPLLELVPEPAEGEASADALPAEAQPGRRLRQAAAASGAAPLPWGHPPATALLEGAAEYGGEEYGEEDAAAYEELYDAAYYGESESDDTSQDDWLLDDPEELYMLMVQLVQDSTTAGTAPSAVLATALPSTAAALPASVDPVPSLPVFAVWTGSSRGAVVPSASGGSALAIEQGQPLELLVAPFASVARTPVPRGDDKSGFKFDARYLGAVASAAFLGLLLLGAVVAWLVRRRPRHASVAEQEESLLYQHIPGTYKAVSSSAAGTPWAAGSAKGTAAIRAAAGPQGQVSKKLSNLPA</sequence>
<feature type="compositionally biased region" description="Low complexity" evidence="2">
    <location>
        <begin position="225"/>
        <end position="241"/>
    </location>
</feature>
<protein>
    <submittedName>
        <fullName evidence="5">Uncharacterized protein</fullName>
    </submittedName>
</protein>
<feature type="chain" id="PRO_5039305531" evidence="4">
    <location>
        <begin position="25"/>
        <end position="680"/>
    </location>
</feature>
<dbReference type="Proteomes" id="UP001055712">
    <property type="component" value="Unassembled WGS sequence"/>
</dbReference>
<keyword evidence="6" id="KW-1185">Reference proteome</keyword>
<proteinExistence type="predicted"/>
<organism evidence="5 6">
    <name type="scientific">Chlorella vulgaris</name>
    <name type="common">Green alga</name>
    <dbReference type="NCBI Taxonomy" id="3077"/>
    <lineage>
        <taxon>Eukaryota</taxon>
        <taxon>Viridiplantae</taxon>
        <taxon>Chlorophyta</taxon>
        <taxon>core chlorophytes</taxon>
        <taxon>Trebouxiophyceae</taxon>
        <taxon>Chlorellales</taxon>
        <taxon>Chlorellaceae</taxon>
        <taxon>Chlorella clade</taxon>
        <taxon>Chlorella</taxon>
    </lineage>
</organism>
<feature type="region of interest" description="Disordered" evidence="2">
    <location>
        <begin position="395"/>
        <end position="415"/>
    </location>
</feature>
<dbReference type="AlphaFoldDB" id="A0A9D4TR34"/>
<comment type="caution">
    <text evidence="5">The sequence shown here is derived from an EMBL/GenBank/DDBJ whole genome shotgun (WGS) entry which is preliminary data.</text>
</comment>
<name>A0A9D4TR34_CHLVU</name>
<keyword evidence="3" id="KW-0472">Membrane</keyword>
<dbReference type="OrthoDB" id="10534187at2759"/>
<reference evidence="5" key="1">
    <citation type="journal article" date="2019" name="Plant J.">
        <title>Chlorella vulgaris genome assembly and annotation reveals the molecular basis for metabolic acclimation to high light conditions.</title>
        <authorList>
            <person name="Cecchin M."/>
            <person name="Marcolungo L."/>
            <person name="Rossato M."/>
            <person name="Girolomoni L."/>
            <person name="Cosentino E."/>
            <person name="Cuine S."/>
            <person name="Li-Beisson Y."/>
            <person name="Delledonne M."/>
            <person name="Ballottari M."/>
        </authorList>
    </citation>
    <scope>NUCLEOTIDE SEQUENCE</scope>
    <source>
        <strain evidence="5">211/11P</strain>
    </source>
</reference>
<feature type="signal peptide" evidence="4">
    <location>
        <begin position="1"/>
        <end position="24"/>
    </location>
</feature>
<evidence type="ECO:0000313" key="5">
    <source>
        <dbReference type="EMBL" id="KAI3432292.1"/>
    </source>
</evidence>
<keyword evidence="1" id="KW-0175">Coiled coil</keyword>
<feature type="region of interest" description="Disordered" evidence="2">
    <location>
        <begin position="216"/>
        <end position="241"/>
    </location>
</feature>
<keyword evidence="3" id="KW-0812">Transmembrane</keyword>
<accession>A0A9D4TR34</accession>
<keyword evidence="4" id="KW-0732">Signal</keyword>
<evidence type="ECO:0000256" key="4">
    <source>
        <dbReference type="SAM" id="SignalP"/>
    </source>
</evidence>
<keyword evidence="3" id="KW-1133">Transmembrane helix</keyword>
<evidence type="ECO:0000256" key="2">
    <source>
        <dbReference type="SAM" id="MobiDB-lite"/>
    </source>
</evidence>
<dbReference type="EMBL" id="SIDB01000005">
    <property type="protein sequence ID" value="KAI3432292.1"/>
    <property type="molecule type" value="Genomic_DNA"/>
</dbReference>
<evidence type="ECO:0000313" key="6">
    <source>
        <dbReference type="Proteomes" id="UP001055712"/>
    </source>
</evidence>